<dbReference type="AlphaFoldDB" id="A0AAD9VP37"/>
<protein>
    <submittedName>
        <fullName evidence="2">Uncharacterized protein</fullName>
    </submittedName>
</protein>
<feature type="region of interest" description="Disordered" evidence="1">
    <location>
        <begin position="28"/>
        <end position="106"/>
    </location>
</feature>
<evidence type="ECO:0000313" key="3">
    <source>
        <dbReference type="Proteomes" id="UP001258017"/>
    </source>
</evidence>
<name>A0AAD9VP37_9HYME</name>
<sequence>MNDGSSSSVFYRMFNCVNEGIKWSTVQVKSSCPWRKGKSRSKSDIHGGEDSSAMKENERWKENERSKENERLKENERSKDSSRTDDPYRGSSQPPSSDGRDYTPPSQICPPREPPCCFIKKQDPCKPCCCETTQAPCPANSPFPDPPREPMCGCDLCKKGYPNDKCCDHRETFRRATTAPRYFERA</sequence>
<gene>
    <name evidence="2" type="ORF">KPH14_002268</name>
</gene>
<dbReference type="EMBL" id="JAIFRP010000038">
    <property type="protein sequence ID" value="KAK2581793.1"/>
    <property type="molecule type" value="Genomic_DNA"/>
</dbReference>
<evidence type="ECO:0000313" key="2">
    <source>
        <dbReference type="EMBL" id="KAK2581793.1"/>
    </source>
</evidence>
<accession>A0AAD9VP37</accession>
<reference evidence="2" key="1">
    <citation type="submission" date="2021-08" db="EMBL/GenBank/DDBJ databases">
        <authorList>
            <person name="Misof B."/>
            <person name="Oliver O."/>
            <person name="Podsiadlowski L."/>
            <person name="Donath A."/>
            <person name="Peters R."/>
            <person name="Mayer C."/>
            <person name="Rust J."/>
            <person name="Gunkel S."/>
            <person name="Lesny P."/>
            <person name="Martin S."/>
            <person name="Oeyen J.P."/>
            <person name="Petersen M."/>
            <person name="Panagiotis P."/>
            <person name="Wilbrandt J."/>
            <person name="Tanja T."/>
        </authorList>
    </citation>
    <scope>NUCLEOTIDE SEQUENCE</scope>
    <source>
        <strain evidence="2">GBR_01_08_01A</strain>
        <tissue evidence="2">Thorax + abdomen</tissue>
    </source>
</reference>
<comment type="caution">
    <text evidence="2">The sequence shown here is derived from an EMBL/GenBank/DDBJ whole genome shotgun (WGS) entry which is preliminary data.</text>
</comment>
<proteinExistence type="predicted"/>
<evidence type="ECO:0000256" key="1">
    <source>
        <dbReference type="SAM" id="MobiDB-lite"/>
    </source>
</evidence>
<organism evidence="2 3">
    <name type="scientific">Odynerus spinipes</name>
    <dbReference type="NCBI Taxonomy" id="1348599"/>
    <lineage>
        <taxon>Eukaryota</taxon>
        <taxon>Metazoa</taxon>
        <taxon>Ecdysozoa</taxon>
        <taxon>Arthropoda</taxon>
        <taxon>Hexapoda</taxon>
        <taxon>Insecta</taxon>
        <taxon>Pterygota</taxon>
        <taxon>Neoptera</taxon>
        <taxon>Endopterygota</taxon>
        <taxon>Hymenoptera</taxon>
        <taxon>Apocrita</taxon>
        <taxon>Aculeata</taxon>
        <taxon>Vespoidea</taxon>
        <taxon>Vespidae</taxon>
        <taxon>Eumeninae</taxon>
        <taxon>Odynerus</taxon>
    </lineage>
</organism>
<feature type="compositionally biased region" description="Basic and acidic residues" evidence="1">
    <location>
        <begin position="41"/>
        <end position="88"/>
    </location>
</feature>
<keyword evidence="3" id="KW-1185">Reference proteome</keyword>
<dbReference type="Proteomes" id="UP001258017">
    <property type="component" value="Unassembled WGS sequence"/>
</dbReference>
<reference evidence="2" key="2">
    <citation type="journal article" date="2023" name="Commun. Biol.">
        <title>Intrasexual cuticular hydrocarbon dimorphism in a wasp sheds light on hydrocarbon biosynthesis genes in Hymenoptera.</title>
        <authorList>
            <person name="Moris V.C."/>
            <person name="Podsiadlowski L."/>
            <person name="Martin S."/>
            <person name="Oeyen J.P."/>
            <person name="Donath A."/>
            <person name="Petersen M."/>
            <person name="Wilbrandt J."/>
            <person name="Misof B."/>
            <person name="Liedtke D."/>
            <person name="Thamm M."/>
            <person name="Scheiner R."/>
            <person name="Schmitt T."/>
            <person name="Niehuis O."/>
        </authorList>
    </citation>
    <scope>NUCLEOTIDE SEQUENCE</scope>
    <source>
        <strain evidence="2">GBR_01_08_01A</strain>
    </source>
</reference>